<evidence type="ECO:0000313" key="1">
    <source>
        <dbReference type="Proteomes" id="UP000504618"/>
    </source>
</evidence>
<evidence type="ECO:0000313" key="2">
    <source>
        <dbReference type="RefSeq" id="XP_024869263.1"/>
    </source>
</evidence>
<protein>
    <submittedName>
        <fullName evidence="2">Uncharacterized protein LOC112452989 isoform X1</fullName>
    </submittedName>
</protein>
<gene>
    <name evidence="2" type="primary">LOC112452989</name>
</gene>
<organism evidence="1 2">
    <name type="scientific">Temnothorax curvispinosus</name>
    <dbReference type="NCBI Taxonomy" id="300111"/>
    <lineage>
        <taxon>Eukaryota</taxon>
        <taxon>Metazoa</taxon>
        <taxon>Ecdysozoa</taxon>
        <taxon>Arthropoda</taxon>
        <taxon>Hexapoda</taxon>
        <taxon>Insecta</taxon>
        <taxon>Pterygota</taxon>
        <taxon>Neoptera</taxon>
        <taxon>Endopterygota</taxon>
        <taxon>Hymenoptera</taxon>
        <taxon>Apocrita</taxon>
        <taxon>Aculeata</taxon>
        <taxon>Formicoidea</taxon>
        <taxon>Formicidae</taxon>
        <taxon>Myrmicinae</taxon>
        <taxon>Temnothorax</taxon>
    </lineage>
</organism>
<dbReference type="AlphaFoldDB" id="A0A6J1PIW6"/>
<reference evidence="2" key="1">
    <citation type="submission" date="2025-08" db="UniProtKB">
        <authorList>
            <consortium name="RefSeq"/>
        </authorList>
    </citation>
    <scope>IDENTIFICATION</scope>
    <source>
        <tissue evidence="2">Whole body</tissue>
    </source>
</reference>
<dbReference type="RefSeq" id="XP_024869263.1">
    <property type="nucleotide sequence ID" value="XM_025013495.1"/>
</dbReference>
<keyword evidence="1" id="KW-1185">Reference proteome</keyword>
<dbReference type="CTD" id="31359"/>
<accession>A0A6J1PIW6</accession>
<dbReference type="Proteomes" id="UP000504618">
    <property type="component" value="Unplaced"/>
</dbReference>
<sequence>MCELEFPLLFCCVFGLFFELSLYTDIYDRLPYKDLYTALSMLTHRLNVSLESPLSRSQERIVPDPKLRLDERLERPPFVLQDCSSAQNRRTFEKHRRKKSRTKLMTLHCRRRCCTITPCVPIMWLVISDVPVTSPTWNADLFLLSASLLNPQVYSHMGEFDVIAIGFSTSSHTMHRKCNRCACNIDA</sequence>
<proteinExistence type="predicted"/>
<name>A0A6J1PIW6_9HYME</name>
<dbReference type="GeneID" id="112452989"/>